<dbReference type="VEuPathDB" id="CryptoDB:Vbra_21132"/>
<dbReference type="Pfam" id="PF13367">
    <property type="entry name" value="PrsW-protease"/>
    <property type="match status" value="1"/>
</dbReference>
<name>A0A0G4EZM7_VITBC</name>
<sequence>MLLVGLTEEVCKLAIARYRVRLDEVAVPRVCASWWTVVDAPRVVDAPYSLALVGVSAAAGFASIENIQYIVFKPKGLQAALLLCLHRAVMCVPGHIAATGYASCRLAKFVFSSPDRVPKSPSLTDYASFLWLPVVVHTIFNTEWRSLAKLPFYNKRGGVMTEVRVIGASTQS</sequence>
<evidence type="ECO:0000313" key="2">
    <source>
        <dbReference type="Proteomes" id="UP000041254"/>
    </source>
</evidence>
<dbReference type="EMBL" id="CDMY01000352">
    <property type="protein sequence ID" value="CEM04464.1"/>
    <property type="molecule type" value="Genomic_DNA"/>
</dbReference>
<dbReference type="PhylomeDB" id="A0A0G4EZM7"/>
<organism evidence="1 2">
    <name type="scientific">Vitrella brassicaformis (strain CCMP3155)</name>
    <dbReference type="NCBI Taxonomy" id="1169540"/>
    <lineage>
        <taxon>Eukaryota</taxon>
        <taxon>Sar</taxon>
        <taxon>Alveolata</taxon>
        <taxon>Colpodellida</taxon>
        <taxon>Vitrellaceae</taxon>
        <taxon>Vitrella</taxon>
    </lineage>
</organism>
<evidence type="ECO:0000313" key="1">
    <source>
        <dbReference type="EMBL" id="CEM04464.1"/>
    </source>
</evidence>
<dbReference type="PANTHER" id="PTHR36844:SF1">
    <property type="entry name" value="PROTEASE PRSW"/>
    <property type="match status" value="1"/>
</dbReference>
<accession>A0A0G4EZM7</accession>
<dbReference type="PANTHER" id="PTHR36844">
    <property type="entry name" value="PROTEASE PRSW"/>
    <property type="match status" value="1"/>
</dbReference>
<dbReference type="OrthoDB" id="343998at2759"/>
<dbReference type="GO" id="GO:0008233">
    <property type="term" value="F:peptidase activity"/>
    <property type="evidence" value="ECO:0007669"/>
    <property type="project" value="InterPro"/>
</dbReference>
<dbReference type="AlphaFoldDB" id="A0A0G4EZM7"/>
<dbReference type="InterPro" id="IPR026898">
    <property type="entry name" value="PrsW"/>
</dbReference>
<dbReference type="Proteomes" id="UP000041254">
    <property type="component" value="Unassembled WGS sequence"/>
</dbReference>
<proteinExistence type="predicted"/>
<protein>
    <submittedName>
        <fullName evidence="1">Uncharacterized protein</fullName>
    </submittedName>
</protein>
<gene>
    <name evidence="1" type="ORF">Vbra_21132</name>
</gene>
<reference evidence="1 2" key="1">
    <citation type="submission" date="2014-11" db="EMBL/GenBank/DDBJ databases">
        <authorList>
            <person name="Zhu J."/>
            <person name="Qi W."/>
            <person name="Song R."/>
        </authorList>
    </citation>
    <scope>NUCLEOTIDE SEQUENCE [LARGE SCALE GENOMIC DNA]</scope>
</reference>
<keyword evidence="2" id="KW-1185">Reference proteome</keyword>
<dbReference type="InParanoid" id="A0A0G4EZM7"/>